<dbReference type="GO" id="GO:0003723">
    <property type="term" value="F:RNA binding"/>
    <property type="evidence" value="ECO:0007669"/>
    <property type="project" value="UniProtKB-UniRule"/>
</dbReference>
<dbReference type="AlphaFoldDB" id="A0A6V8HP40"/>
<keyword evidence="5" id="KW-1185">Reference proteome</keyword>
<sequence>MAAVELASMRQLAEARSEDDDWTGLKDKSERRKRQTRLALRALRKRKAAQRAAKHESLPGDAMVLNTDTALKPRQTKSLEEQFGLHFASGLFIPSYVTHSGRVIPERYLYPISRDHLLPLLEFNVYRASITNLLIMGHVHLIHETCGFRGPVTIFPNPYQGVGIPPTLQRTALQQSTPYPDWVDLLPSPQMRDNAIKTQHLFTNKELAADILTGMNIQIGADSFYQTLQENIIDDKPWTETDPARYINFQAFEAHPNDTGIFLASPNQALQAMNSAFSEIAALLLNCSTLEVRLAAGKLQIGLATKYTMPHSMRYPVEPFIPQSNGSGTPAPQHQQQEEMPARTGSVTPTPRRQARMPTQNGSVTPTPRRQELSAQNGSEAAASQPSVIMPATNGSGRTFPSVIQRNGSRTPIPRSSASQPLQILTQIGNSPPSADASRDTSLNYPVLMTVDTQTYIRFDAASRLFRQPNENAAPQPPQLNGHNGNWAPPPQANGHYDPFPLQSNGHGDHGFVTETPFSRPQTAPPPIVSPDGLPPTRDRSDSIRSLEYAFQPLPPPLYYQPGNNQYYSGYQFPVSDPYYYPVVQTQYPAHQFKPTVPSVPWFTPVYLRKTAPIKSDDPEAKLFVGDLPVRMTTEALGNALGDALKERFKTFKEFQVNVTWKSKPGRNGVPKSLPTGWIQFATVFEAAYALDVAKEEGFAIEKRPVRIDRADGKRICRMWPTNPHAIPSLDDFKNAIRGYVRHVGRESAYCMLYHVSNKIEMVEKNYGGRIFDVPSVGIVFRWVEDASYSEQKFSKFTYKFRLKIEHVNSGTPGWREGPGSLRILDALVLDTGEEWQEKLMLSRHCLRNMGEEFPDGKMARYPERISKKLIPRSILEHPRLKKDVFGFDPYDSLDWLDVHRERPTTLGMAINSKKIGRVNGQTNSHCNGVVSHQTNGETSPQTNGGVIHRINGQPVIR</sequence>
<dbReference type="Pfam" id="PF11905">
    <property type="entry name" value="DUF3425"/>
    <property type="match status" value="1"/>
</dbReference>
<dbReference type="PANTHER" id="PTHR38116">
    <property type="entry name" value="CHROMOSOME 7, WHOLE GENOME SHOTGUN SEQUENCE"/>
    <property type="match status" value="1"/>
</dbReference>
<dbReference type="Proteomes" id="UP000053095">
    <property type="component" value="Unassembled WGS sequence"/>
</dbReference>
<evidence type="ECO:0000256" key="2">
    <source>
        <dbReference type="SAM" id="MobiDB-lite"/>
    </source>
</evidence>
<evidence type="ECO:0000259" key="3">
    <source>
        <dbReference type="PROSITE" id="PS50102"/>
    </source>
</evidence>
<keyword evidence="1" id="KW-0694">RNA-binding</keyword>
<feature type="compositionally biased region" description="Polar residues" evidence="2">
    <location>
        <begin position="935"/>
        <end position="945"/>
    </location>
</feature>
<feature type="region of interest" description="Disordered" evidence="2">
    <location>
        <begin position="935"/>
        <end position="958"/>
    </location>
</feature>
<organism evidence="4 5">
    <name type="scientific">Talaromyces pinophilus</name>
    <name type="common">Penicillium pinophilum</name>
    <dbReference type="NCBI Taxonomy" id="128442"/>
    <lineage>
        <taxon>Eukaryota</taxon>
        <taxon>Fungi</taxon>
        <taxon>Dikarya</taxon>
        <taxon>Ascomycota</taxon>
        <taxon>Pezizomycotina</taxon>
        <taxon>Eurotiomycetes</taxon>
        <taxon>Eurotiomycetidae</taxon>
        <taxon>Eurotiales</taxon>
        <taxon>Trichocomaceae</taxon>
        <taxon>Talaromyces</taxon>
        <taxon>Talaromyces sect. Talaromyces</taxon>
    </lineage>
</organism>
<name>A0A6V8HP40_TALPI</name>
<feature type="region of interest" description="Disordered" evidence="2">
    <location>
        <begin position="12"/>
        <end position="35"/>
    </location>
</feature>
<comment type="caution">
    <text evidence="4">The sequence shown here is derived from an EMBL/GenBank/DDBJ whole genome shotgun (WGS) entry which is preliminary data.</text>
</comment>
<accession>A0A6V8HP40</accession>
<feature type="region of interest" description="Disordered" evidence="2">
    <location>
        <begin position="469"/>
        <end position="540"/>
    </location>
</feature>
<proteinExistence type="predicted"/>
<feature type="region of interest" description="Disordered" evidence="2">
    <location>
        <begin position="316"/>
        <end position="419"/>
    </location>
</feature>
<dbReference type="InterPro" id="IPR000504">
    <property type="entry name" value="RRM_dom"/>
</dbReference>
<dbReference type="InterPro" id="IPR021833">
    <property type="entry name" value="DUF3425"/>
</dbReference>
<dbReference type="InterPro" id="IPR012677">
    <property type="entry name" value="Nucleotide-bd_a/b_plait_sf"/>
</dbReference>
<feature type="compositionally biased region" description="Polar residues" evidence="2">
    <location>
        <begin position="322"/>
        <end position="335"/>
    </location>
</feature>
<dbReference type="InterPro" id="IPR035979">
    <property type="entry name" value="RBD_domain_sf"/>
</dbReference>
<feature type="domain" description="RRM" evidence="3">
    <location>
        <begin position="621"/>
        <end position="713"/>
    </location>
</feature>
<dbReference type="PROSITE" id="PS50102">
    <property type="entry name" value="RRM"/>
    <property type="match status" value="1"/>
</dbReference>
<feature type="compositionally biased region" description="Polar residues" evidence="2">
    <location>
        <begin position="345"/>
        <end position="419"/>
    </location>
</feature>
<dbReference type="SUPFAM" id="SSF54928">
    <property type="entry name" value="RNA-binding domain, RBD"/>
    <property type="match status" value="1"/>
</dbReference>
<reference evidence="5" key="1">
    <citation type="journal article" date="2015" name="Genome Announc.">
        <title>Draft genome sequence of Talaromyces cellulolyticus strain Y-94, a source of lignocellulosic biomass-degrading enzymes.</title>
        <authorList>
            <person name="Fujii T."/>
            <person name="Koike H."/>
            <person name="Sawayama S."/>
            <person name="Yano S."/>
            <person name="Inoue H."/>
        </authorList>
    </citation>
    <scope>NUCLEOTIDE SEQUENCE [LARGE SCALE GENOMIC DNA]</scope>
    <source>
        <strain evidence="5">Y-94</strain>
    </source>
</reference>
<evidence type="ECO:0000256" key="1">
    <source>
        <dbReference type="PROSITE-ProRule" id="PRU00176"/>
    </source>
</evidence>
<dbReference type="Gene3D" id="3.30.70.330">
    <property type="match status" value="1"/>
</dbReference>
<dbReference type="PANTHER" id="PTHR38116:SF1">
    <property type="entry name" value="BZIP DOMAIN-CONTAINING PROTEIN"/>
    <property type="match status" value="1"/>
</dbReference>
<evidence type="ECO:0000313" key="4">
    <source>
        <dbReference type="EMBL" id="GAM43738.1"/>
    </source>
</evidence>
<gene>
    <name evidence="4" type="ORF">TCE0_060r18790</name>
</gene>
<dbReference type="EMBL" id="DF933856">
    <property type="protein sequence ID" value="GAM43738.1"/>
    <property type="molecule type" value="Genomic_DNA"/>
</dbReference>
<protein>
    <recommendedName>
        <fullName evidence="3">RRM domain-containing protein</fullName>
    </recommendedName>
</protein>
<evidence type="ECO:0000313" key="5">
    <source>
        <dbReference type="Proteomes" id="UP000053095"/>
    </source>
</evidence>